<dbReference type="InterPro" id="IPR057207">
    <property type="entry name" value="FBXL15_LRR"/>
</dbReference>
<feature type="domain" description="DUF2231" evidence="4">
    <location>
        <begin position="61"/>
        <end position="186"/>
    </location>
</feature>
<evidence type="ECO:0000313" key="7">
    <source>
        <dbReference type="Proteomes" id="UP000239907"/>
    </source>
</evidence>
<feature type="domain" description="Cytochrome C Planctomycete-type" evidence="3">
    <location>
        <begin position="229"/>
        <end position="288"/>
    </location>
</feature>
<feature type="transmembrane region" description="Helical" evidence="2">
    <location>
        <begin position="64"/>
        <end position="84"/>
    </location>
</feature>
<keyword evidence="2" id="KW-0812">Transmembrane</keyword>
<dbReference type="Pfam" id="PF25372">
    <property type="entry name" value="DUF7885"/>
    <property type="match status" value="1"/>
</dbReference>
<keyword evidence="2" id="KW-0472">Membrane</keyword>
<feature type="transmembrane region" description="Helical" evidence="2">
    <location>
        <begin position="16"/>
        <end position="37"/>
    </location>
</feature>
<dbReference type="PANTHER" id="PTHR35889">
    <property type="entry name" value="CYCLOINULO-OLIGOSACCHARIDE FRUCTANOTRANSFERASE-RELATED"/>
    <property type="match status" value="1"/>
</dbReference>
<dbReference type="AlphaFoldDB" id="A0A2S7U6H9"/>
<proteinExistence type="predicted"/>
<organism evidence="6 7">
    <name type="scientific">Rubritalea profundi</name>
    <dbReference type="NCBI Taxonomy" id="1658618"/>
    <lineage>
        <taxon>Bacteria</taxon>
        <taxon>Pseudomonadati</taxon>
        <taxon>Verrucomicrobiota</taxon>
        <taxon>Verrucomicrobiia</taxon>
        <taxon>Verrucomicrobiales</taxon>
        <taxon>Rubritaleaceae</taxon>
        <taxon>Rubritalea</taxon>
    </lineage>
</organism>
<keyword evidence="2" id="KW-1133">Transmembrane helix</keyword>
<dbReference type="SUPFAM" id="SSF52047">
    <property type="entry name" value="RNI-like"/>
    <property type="match status" value="1"/>
</dbReference>
<feature type="domain" description="F-box/LRR-repeat protein 15-like leucin rich repeat" evidence="5">
    <location>
        <begin position="398"/>
        <end position="480"/>
    </location>
</feature>
<dbReference type="InterPro" id="IPR011429">
    <property type="entry name" value="Cyt_c_Planctomycete-type"/>
</dbReference>
<evidence type="ECO:0000259" key="5">
    <source>
        <dbReference type="Pfam" id="PF25372"/>
    </source>
</evidence>
<feature type="compositionally biased region" description="Basic and acidic residues" evidence="1">
    <location>
        <begin position="509"/>
        <end position="520"/>
    </location>
</feature>
<gene>
    <name evidence="6" type="ORF">BSZ32_15885</name>
</gene>
<feature type="region of interest" description="Disordered" evidence="1">
    <location>
        <begin position="509"/>
        <end position="534"/>
    </location>
</feature>
<reference evidence="6 7" key="1">
    <citation type="submission" date="2016-12" db="EMBL/GenBank/DDBJ databases">
        <title>Study of bacterial adaptation to deep sea.</title>
        <authorList>
            <person name="Song J."/>
            <person name="Yoshizawa S."/>
            <person name="Kogure K."/>
        </authorList>
    </citation>
    <scope>NUCLEOTIDE SEQUENCE [LARGE SCALE GENOMIC DNA]</scope>
    <source>
        <strain evidence="6 7">SAORIC-165</strain>
    </source>
</reference>
<dbReference type="Pfam" id="PF07635">
    <property type="entry name" value="PSCyt1"/>
    <property type="match status" value="1"/>
</dbReference>
<dbReference type="OrthoDB" id="182662at2"/>
<dbReference type="Pfam" id="PF09990">
    <property type="entry name" value="DUF2231"/>
    <property type="match status" value="1"/>
</dbReference>
<dbReference type="EMBL" id="MQWA01000001">
    <property type="protein sequence ID" value="PQJ29813.1"/>
    <property type="molecule type" value="Genomic_DNA"/>
</dbReference>
<dbReference type="InterPro" id="IPR019251">
    <property type="entry name" value="DUF2231_TM"/>
</dbReference>
<name>A0A2S7U6H9_9BACT</name>
<evidence type="ECO:0000259" key="3">
    <source>
        <dbReference type="Pfam" id="PF07635"/>
    </source>
</evidence>
<sequence>MNTEKTDFNSQLYKKLYIPAMIFAVVSIALVALMPLLGEIGMANEKTATIVGLWINFLGKFHPLFLHLPIGALSLVFLMEAAGLMTRGKYRPNTTLGLFFAASTGVFAAVFGYCLYLTGEYPESVLVLEHKRDGILFSLFLLLAFVIKYTADVKLTGKAFKGVYFSSLGATGFMMLCAGHHGGEISHGDPIDSLPATVIAKRDELQNAPVDTDPVVFTQFIQPILEAKCISCHGEDKQKSSLRLDTYAFMLEGGEETASLVPGDLKESSMVTYLHLPEDDDLHMPPEGKTQMTAEEIQILEWWVKIGAPESAKRSEVEITPVTEKALATLLTPAQRVRLEAAKKAELAAKKKADDKKRIELAIALDAVNDKFPGSLKYVSQQNTELNFSAVSYRSKFADADIEILASVFNDVVELDLSSTQITDAVASKLSQFTKLKKVKLNGTQVSDVVLATLSELSELEVINLYGTQVCDEGLSKLSNHPKLHRVYVWNTKVTEKGAKLLQDALHKRADSDEDHDHKQHPQVILGMDTTMND</sequence>
<dbReference type="PANTHER" id="PTHR35889:SF3">
    <property type="entry name" value="F-BOX DOMAIN-CONTAINING PROTEIN"/>
    <property type="match status" value="1"/>
</dbReference>
<feature type="transmembrane region" description="Helical" evidence="2">
    <location>
        <begin position="163"/>
        <end position="183"/>
    </location>
</feature>
<dbReference type="InterPro" id="IPR032675">
    <property type="entry name" value="LRR_dom_sf"/>
</dbReference>
<evidence type="ECO:0000256" key="2">
    <source>
        <dbReference type="SAM" id="Phobius"/>
    </source>
</evidence>
<feature type="transmembrane region" description="Helical" evidence="2">
    <location>
        <begin position="96"/>
        <end position="119"/>
    </location>
</feature>
<evidence type="ECO:0000256" key="1">
    <source>
        <dbReference type="SAM" id="MobiDB-lite"/>
    </source>
</evidence>
<evidence type="ECO:0000313" key="6">
    <source>
        <dbReference type="EMBL" id="PQJ29813.1"/>
    </source>
</evidence>
<dbReference type="Gene3D" id="3.80.10.10">
    <property type="entry name" value="Ribonuclease Inhibitor"/>
    <property type="match status" value="1"/>
</dbReference>
<accession>A0A2S7U6H9</accession>
<dbReference type="RefSeq" id="WP_105044328.1">
    <property type="nucleotide sequence ID" value="NZ_MQWA01000001.1"/>
</dbReference>
<feature type="transmembrane region" description="Helical" evidence="2">
    <location>
        <begin position="134"/>
        <end position="151"/>
    </location>
</feature>
<comment type="caution">
    <text evidence="6">The sequence shown here is derived from an EMBL/GenBank/DDBJ whole genome shotgun (WGS) entry which is preliminary data.</text>
</comment>
<dbReference type="Proteomes" id="UP000239907">
    <property type="component" value="Unassembled WGS sequence"/>
</dbReference>
<protein>
    <submittedName>
        <fullName evidence="6">Uncharacterized protein</fullName>
    </submittedName>
</protein>
<keyword evidence="7" id="KW-1185">Reference proteome</keyword>
<evidence type="ECO:0000259" key="4">
    <source>
        <dbReference type="Pfam" id="PF09990"/>
    </source>
</evidence>